<keyword evidence="8" id="KW-0443">Lipid metabolism</keyword>
<organism evidence="16 17">
    <name type="scientific">Mycetomoellerius zeteki</name>
    <dbReference type="NCBI Taxonomy" id="64791"/>
    <lineage>
        <taxon>Eukaryota</taxon>
        <taxon>Metazoa</taxon>
        <taxon>Ecdysozoa</taxon>
        <taxon>Arthropoda</taxon>
        <taxon>Hexapoda</taxon>
        <taxon>Insecta</taxon>
        <taxon>Pterygota</taxon>
        <taxon>Neoptera</taxon>
        <taxon>Endopterygota</taxon>
        <taxon>Hymenoptera</taxon>
        <taxon>Apocrita</taxon>
        <taxon>Aculeata</taxon>
        <taxon>Formicoidea</taxon>
        <taxon>Formicidae</taxon>
        <taxon>Myrmicinae</taxon>
        <taxon>Mycetomoellerius</taxon>
    </lineage>
</organism>
<evidence type="ECO:0000259" key="15">
    <source>
        <dbReference type="SMART" id="SM00563"/>
    </source>
</evidence>
<evidence type="ECO:0000256" key="7">
    <source>
        <dbReference type="ARBA" id="ARBA00022989"/>
    </source>
</evidence>
<dbReference type="GO" id="GO:0005783">
    <property type="term" value="C:endoplasmic reticulum"/>
    <property type="evidence" value="ECO:0007669"/>
    <property type="project" value="TreeGrafter"/>
</dbReference>
<dbReference type="STRING" id="64791.A0A151WT93"/>
<keyword evidence="11" id="KW-1208">Phospholipid metabolism</keyword>
<protein>
    <submittedName>
        <fullName evidence="16">Lysophosphatidylcholine acyltransferase 2</fullName>
    </submittedName>
</protein>
<evidence type="ECO:0000256" key="10">
    <source>
        <dbReference type="ARBA" id="ARBA00023209"/>
    </source>
</evidence>
<dbReference type="UniPathway" id="UPA00085"/>
<name>A0A151WT93_9HYME</name>
<dbReference type="InterPro" id="IPR011992">
    <property type="entry name" value="EF-hand-dom_pair"/>
</dbReference>
<dbReference type="GO" id="GO:0008374">
    <property type="term" value="F:O-acyltransferase activity"/>
    <property type="evidence" value="ECO:0007669"/>
    <property type="project" value="InterPro"/>
</dbReference>
<dbReference type="Pfam" id="PF01553">
    <property type="entry name" value="Acyltransferase"/>
    <property type="match status" value="1"/>
</dbReference>
<comment type="pathway">
    <text evidence="2">Lipid metabolism; phospholipid metabolism.</text>
</comment>
<dbReference type="Proteomes" id="UP000075809">
    <property type="component" value="Unassembled WGS sequence"/>
</dbReference>
<dbReference type="AlphaFoldDB" id="A0A151WT93"/>
<dbReference type="PANTHER" id="PTHR23063">
    <property type="entry name" value="PHOSPHOLIPID ACYLTRANSFERASE"/>
    <property type="match status" value="1"/>
</dbReference>
<keyword evidence="7 14" id="KW-1133">Transmembrane helix</keyword>
<dbReference type="CDD" id="cd07991">
    <property type="entry name" value="LPLAT_LPCAT1-like"/>
    <property type="match status" value="1"/>
</dbReference>
<evidence type="ECO:0000313" key="16">
    <source>
        <dbReference type="EMBL" id="KYQ50855.1"/>
    </source>
</evidence>
<evidence type="ECO:0000256" key="12">
    <source>
        <dbReference type="ARBA" id="ARBA00023315"/>
    </source>
</evidence>
<evidence type="ECO:0000313" key="17">
    <source>
        <dbReference type="Proteomes" id="UP000075809"/>
    </source>
</evidence>
<keyword evidence="12 16" id="KW-0012">Acyltransferase</keyword>
<dbReference type="PANTHER" id="PTHR23063:SF52">
    <property type="entry name" value="LYSOPHOSPHATIDYLCHOLINE ACYLTRANSFERASE"/>
    <property type="match status" value="1"/>
</dbReference>
<evidence type="ECO:0000256" key="5">
    <source>
        <dbReference type="ARBA" id="ARBA00022679"/>
    </source>
</evidence>
<dbReference type="InterPro" id="IPR002123">
    <property type="entry name" value="Plipid/glycerol_acylTrfase"/>
</dbReference>
<keyword evidence="5 16" id="KW-0808">Transferase</keyword>
<evidence type="ECO:0000256" key="6">
    <source>
        <dbReference type="ARBA" id="ARBA00022692"/>
    </source>
</evidence>
<gene>
    <name evidence="16" type="ORF">ALC60_09994</name>
</gene>
<comment type="subcellular location">
    <subcellularLocation>
        <location evidence="1">Membrane</location>
    </subcellularLocation>
</comment>
<feature type="transmembrane region" description="Helical" evidence="14">
    <location>
        <begin position="44"/>
        <end position="73"/>
    </location>
</feature>
<dbReference type="SUPFAM" id="SSF69593">
    <property type="entry name" value="Glycerol-3-phosphate (1)-acyltransferase"/>
    <property type="match status" value="1"/>
</dbReference>
<keyword evidence="6 14" id="KW-0812">Transmembrane</keyword>
<evidence type="ECO:0000256" key="13">
    <source>
        <dbReference type="ARBA" id="ARBA00025707"/>
    </source>
</evidence>
<keyword evidence="10" id="KW-0594">Phospholipid biosynthesis</keyword>
<evidence type="ECO:0000256" key="9">
    <source>
        <dbReference type="ARBA" id="ARBA00023136"/>
    </source>
</evidence>
<evidence type="ECO:0000256" key="3">
    <source>
        <dbReference type="ARBA" id="ARBA00008655"/>
    </source>
</evidence>
<comment type="pathway">
    <text evidence="13">Phospholipid metabolism.</text>
</comment>
<evidence type="ECO:0000256" key="1">
    <source>
        <dbReference type="ARBA" id="ARBA00004370"/>
    </source>
</evidence>
<evidence type="ECO:0000256" key="14">
    <source>
        <dbReference type="SAM" id="Phobius"/>
    </source>
</evidence>
<proteinExistence type="inferred from homology"/>
<dbReference type="GO" id="GO:0042171">
    <property type="term" value="F:lysophosphatidic acid acyltransferase activity"/>
    <property type="evidence" value="ECO:0007669"/>
    <property type="project" value="TreeGrafter"/>
</dbReference>
<evidence type="ECO:0000256" key="4">
    <source>
        <dbReference type="ARBA" id="ARBA00022516"/>
    </source>
</evidence>
<keyword evidence="9 14" id="KW-0472">Membrane</keyword>
<dbReference type="GO" id="GO:0008654">
    <property type="term" value="P:phospholipid biosynthetic process"/>
    <property type="evidence" value="ECO:0007669"/>
    <property type="project" value="UniProtKB-KW"/>
</dbReference>
<evidence type="ECO:0000256" key="11">
    <source>
        <dbReference type="ARBA" id="ARBA00023264"/>
    </source>
</evidence>
<keyword evidence="4" id="KW-0444">Lipid biosynthesis</keyword>
<evidence type="ECO:0000256" key="8">
    <source>
        <dbReference type="ARBA" id="ARBA00023098"/>
    </source>
</evidence>
<dbReference type="Gene3D" id="1.10.238.10">
    <property type="entry name" value="EF-hand"/>
    <property type="match status" value="1"/>
</dbReference>
<feature type="domain" description="Phospholipid/glycerol acyltransferase" evidence="15">
    <location>
        <begin position="238"/>
        <end position="349"/>
    </location>
</feature>
<comment type="similarity">
    <text evidence="3">Belongs to the 1-acyl-sn-glycerol-3-phosphate acyltransferase family.</text>
</comment>
<dbReference type="EMBL" id="KQ982769">
    <property type="protein sequence ID" value="KYQ50855.1"/>
    <property type="molecule type" value="Genomic_DNA"/>
</dbReference>
<dbReference type="GO" id="GO:0016020">
    <property type="term" value="C:membrane"/>
    <property type="evidence" value="ECO:0007669"/>
    <property type="project" value="UniProtKB-SubCell"/>
</dbReference>
<sequence>MNGNARNERPTTDDIDAASLSADILNPFVHRLELGSTYEKLKTIFLTIALLPVRLAAITTLMILAWLLACLGLHGLSEEDLRRAPLKGWRRDMRIVICWMMRALFLCGGFHHLKVKGRKAETKDAPVLALAPHSSFFDALPVVYLGGPSIVAKGESSRLPFFGSRSSYKLVETNNKIAYYISETKREEYSDSIPCTLSVETRRKLVPWICFVGRLTYQAGGMKIVVRGKQASRTEAPILVLAPHSTFIDGGIVYVTGFPSIIVRRESGLNPFIGKLINYTQPVYVWREDPNSRQNTIKEIIERTTSKEDWPQVMIFPEGTCTNRSCLITFKSGAFYPGVPVQPVCIRYPNKLDTVTWTWEGPGALKLLWLTLTQLNSSCEIEFLPVYNPSEAEKLDPKLYANNVRRLMAEALKIPVSDYTYDDCRIIRKAHQLHLPHASNIIKSHKLRYKLGLVASKTEEELVQKKAYNFGDVNLQEFAQILRLDDKDPTTQQLFRIHDKFGKGKIDLEEYIFTVLATANASSERDKVEIAFDICGSKTAMCLTQSELRKALRLSIRMQPEESDKIFQHARSNEDACTVSFDDVLTQLSNRTEYAHLFAANNESSKKTI</sequence>
<accession>A0A151WT93</accession>
<dbReference type="SMART" id="SM00563">
    <property type="entry name" value="PlsC"/>
    <property type="match status" value="1"/>
</dbReference>
<evidence type="ECO:0000256" key="2">
    <source>
        <dbReference type="ARBA" id="ARBA00005074"/>
    </source>
</evidence>
<dbReference type="SUPFAM" id="SSF47473">
    <property type="entry name" value="EF-hand"/>
    <property type="match status" value="1"/>
</dbReference>
<keyword evidence="17" id="KW-1185">Reference proteome</keyword>
<reference evidence="16 17" key="1">
    <citation type="submission" date="2015-09" db="EMBL/GenBank/DDBJ databases">
        <title>Trachymyrmex zeteki WGS genome.</title>
        <authorList>
            <person name="Nygaard S."/>
            <person name="Hu H."/>
            <person name="Boomsma J."/>
            <person name="Zhang G."/>
        </authorList>
    </citation>
    <scope>NUCLEOTIDE SEQUENCE [LARGE SCALE GENOMIC DNA]</scope>
    <source>
        <strain evidence="16">Tzet28-1</strain>
        <tissue evidence="16">Whole body</tissue>
    </source>
</reference>
<dbReference type="InterPro" id="IPR045252">
    <property type="entry name" value="LPCAT1-like"/>
</dbReference>